<evidence type="ECO:0000259" key="5">
    <source>
        <dbReference type="Pfam" id="PF10033"/>
    </source>
</evidence>
<reference evidence="6 7" key="1">
    <citation type="submission" date="2021-06" db="EMBL/GenBank/DDBJ databases">
        <title>Caerostris darwini draft genome.</title>
        <authorList>
            <person name="Kono N."/>
            <person name="Arakawa K."/>
        </authorList>
    </citation>
    <scope>NUCLEOTIDE SEQUENCE [LARGE SCALE GENOMIC DNA]</scope>
</reference>
<evidence type="ECO:0000313" key="7">
    <source>
        <dbReference type="Proteomes" id="UP001054837"/>
    </source>
</evidence>
<dbReference type="AlphaFoldDB" id="A0AAV4WCR3"/>
<sequence length="434" mass="48994">MEQTSLEKFSVINQKNLEKYIIGFISKFPQAIVQSRCGERRNHSDHKSFGNNIFGIAIDDNPEIQAKMREACSNINPLEEFCLCIETLLKTAEGDKLVLEAWSLRLINSKTFWDPKYKRFAYPDIIFSNLTVLLKSIISVTRAIPAFKLSHGQSATTFVLLYRIYPGEPQVHLLGSKPQIHKIGEVHTPVGTISVTVAYRSKEEMTIAPRNPEKENSFMINSDYFNIDMSPKRTSSGEKIINDLESNINFKEKRCQVNINTEKLESRVLRNATNSPSVGAFALPSNSPEQNFPELDFLQKTFLHPTRSRLGDDEEPFVYNDNGNCDLNSNLSTLSEIKNEKEALCERLSCSDISDGSDFVLIDVKPPFAHSDSDADLNTFYKECQSAPSLSSFSNQPTLQEQVLDVTSQLEKFEISMLDFDNFVDSVCHVDADA</sequence>
<dbReference type="InterPro" id="IPR040182">
    <property type="entry name" value="ATG13"/>
</dbReference>
<gene>
    <name evidence="6" type="primary">Atg13</name>
    <name evidence="6" type="ORF">CDAR_470011</name>
</gene>
<accession>A0AAV4WCR3</accession>
<dbReference type="GO" id="GO:0000423">
    <property type="term" value="P:mitophagy"/>
    <property type="evidence" value="ECO:0007669"/>
    <property type="project" value="TreeGrafter"/>
</dbReference>
<protein>
    <recommendedName>
        <fullName evidence="4">Autophagy-related protein 13</fullName>
    </recommendedName>
</protein>
<dbReference type="EMBL" id="BPLQ01014508">
    <property type="protein sequence ID" value="GIY80432.1"/>
    <property type="molecule type" value="Genomic_DNA"/>
</dbReference>
<dbReference type="GO" id="GO:0034497">
    <property type="term" value="P:protein localization to phagophore assembly site"/>
    <property type="evidence" value="ECO:0007669"/>
    <property type="project" value="TreeGrafter"/>
</dbReference>
<name>A0AAV4WCR3_9ARAC</name>
<dbReference type="GO" id="GO:0034727">
    <property type="term" value="P:piecemeal microautophagy of the nucleus"/>
    <property type="evidence" value="ECO:0007669"/>
    <property type="project" value="TreeGrafter"/>
</dbReference>
<proteinExistence type="inferred from homology"/>
<keyword evidence="7" id="KW-1185">Reference proteome</keyword>
<dbReference type="Gene3D" id="3.30.900.10">
    <property type="entry name" value="HORMA domain"/>
    <property type="match status" value="1"/>
</dbReference>
<evidence type="ECO:0000256" key="2">
    <source>
        <dbReference type="ARBA" id="ARBA00007341"/>
    </source>
</evidence>
<dbReference type="GO" id="GO:0005829">
    <property type="term" value="C:cytosol"/>
    <property type="evidence" value="ECO:0007669"/>
    <property type="project" value="TreeGrafter"/>
</dbReference>
<keyword evidence="3 4" id="KW-0072">Autophagy</keyword>
<dbReference type="Pfam" id="PF10033">
    <property type="entry name" value="ATG13"/>
    <property type="match status" value="1"/>
</dbReference>
<evidence type="ECO:0000256" key="1">
    <source>
        <dbReference type="ARBA" id="ARBA00004329"/>
    </source>
</evidence>
<evidence type="ECO:0000256" key="4">
    <source>
        <dbReference type="RuleBase" id="RU361214"/>
    </source>
</evidence>
<dbReference type="PANTHER" id="PTHR13430:SF4">
    <property type="entry name" value="AUTOPHAGY-RELATED PROTEIN 13"/>
    <property type="match status" value="1"/>
</dbReference>
<comment type="caution">
    <text evidence="6">The sequence shown here is derived from an EMBL/GenBank/DDBJ whole genome shotgun (WGS) entry which is preliminary data.</text>
</comment>
<comment type="subcellular location">
    <subcellularLocation>
        <location evidence="1">Preautophagosomal structure</location>
    </subcellularLocation>
</comment>
<dbReference type="GO" id="GO:0000407">
    <property type="term" value="C:phagophore assembly site"/>
    <property type="evidence" value="ECO:0007669"/>
    <property type="project" value="UniProtKB-SubCell"/>
</dbReference>
<dbReference type="InterPro" id="IPR018731">
    <property type="entry name" value="Atg13_N"/>
</dbReference>
<dbReference type="InterPro" id="IPR036570">
    <property type="entry name" value="HORMA_dom_sf"/>
</dbReference>
<organism evidence="6 7">
    <name type="scientific">Caerostris darwini</name>
    <dbReference type="NCBI Taxonomy" id="1538125"/>
    <lineage>
        <taxon>Eukaryota</taxon>
        <taxon>Metazoa</taxon>
        <taxon>Ecdysozoa</taxon>
        <taxon>Arthropoda</taxon>
        <taxon>Chelicerata</taxon>
        <taxon>Arachnida</taxon>
        <taxon>Araneae</taxon>
        <taxon>Araneomorphae</taxon>
        <taxon>Entelegynae</taxon>
        <taxon>Araneoidea</taxon>
        <taxon>Araneidae</taxon>
        <taxon>Caerostris</taxon>
    </lineage>
</organism>
<dbReference type="GO" id="GO:1990316">
    <property type="term" value="C:Atg1/ULK1 kinase complex"/>
    <property type="evidence" value="ECO:0007669"/>
    <property type="project" value="InterPro"/>
</dbReference>
<dbReference type="PANTHER" id="PTHR13430">
    <property type="match status" value="1"/>
</dbReference>
<evidence type="ECO:0000313" key="6">
    <source>
        <dbReference type="EMBL" id="GIY80432.1"/>
    </source>
</evidence>
<comment type="similarity">
    <text evidence="2 4">Belongs to the ATG13 family. Metazoan subfamily.</text>
</comment>
<feature type="domain" description="Autophagy-related protein 13 N-terminal" evidence="5">
    <location>
        <begin position="95"/>
        <end position="202"/>
    </location>
</feature>
<evidence type="ECO:0000256" key="3">
    <source>
        <dbReference type="ARBA" id="ARBA00023006"/>
    </source>
</evidence>
<dbReference type="Proteomes" id="UP001054837">
    <property type="component" value="Unassembled WGS sequence"/>
</dbReference>